<feature type="transmembrane region" description="Helical" evidence="2">
    <location>
        <begin position="261"/>
        <end position="288"/>
    </location>
</feature>
<dbReference type="PANTHER" id="PTHR21520:SF2">
    <property type="entry name" value="GLUTAMATE-RICH PROTEIN 2"/>
    <property type="match status" value="1"/>
</dbReference>
<evidence type="ECO:0000313" key="4">
    <source>
        <dbReference type="RefSeq" id="XP_031415056.2"/>
    </source>
</evidence>
<protein>
    <submittedName>
        <fullName evidence="4">Glutamate-rich protein 2 isoform X1</fullName>
    </submittedName>
</protein>
<sequence>MYLVFVATRQTLQCVGTSTKGRSESKGSLATQLDAVCAGEPASNESVHNRSRPTARPIPKAAGEDQRASKRTATRSPKAKLNGTGEHAISPVQLHKDETENGCGTVKQPGSKVQPQSPVLAGSACDAGAPRLACPALRPSAVLEESEEQGGAAGAPLASRPVRGMCPRSGDTSDFQAGLQRDQSPSEEEEEECGDEDERPARDAPLELLAEFLRAVMAKDYPLSQKLCQMILIYEPENPEAKLFLPLIEERLLMGKSEGQIILSLSLTVDLIILSFVIKGLLTLYSFLNV</sequence>
<dbReference type="OrthoDB" id="9950633at2759"/>
<feature type="compositionally biased region" description="Acidic residues" evidence="1">
    <location>
        <begin position="185"/>
        <end position="198"/>
    </location>
</feature>
<gene>
    <name evidence="4" type="primary">erich2</name>
</gene>
<dbReference type="CTD" id="285141"/>
<organism evidence="3 4">
    <name type="scientific">Clupea harengus</name>
    <name type="common">Atlantic herring</name>
    <dbReference type="NCBI Taxonomy" id="7950"/>
    <lineage>
        <taxon>Eukaryota</taxon>
        <taxon>Metazoa</taxon>
        <taxon>Chordata</taxon>
        <taxon>Craniata</taxon>
        <taxon>Vertebrata</taxon>
        <taxon>Euteleostomi</taxon>
        <taxon>Actinopterygii</taxon>
        <taxon>Neopterygii</taxon>
        <taxon>Teleostei</taxon>
        <taxon>Clupei</taxon>
        <taxon>Clupeiformes</taxon>
        <taxon>Clupeoidei</taxon>
        <taxon>Clupeidae</taxon>
        <taxon>Clupea</taxon>
    </lineage>
</organism>
<keyword evidence="2" id="KW-0812">Transmembrane</keyword>
<name>A0A6P8ERU5_CLUHA</name>
<keyword evidence="2" id="KW-0472">Membrane</keyword>
<dbReference type="PANTHER" id="PTHR21520">
    <property type="entry name" value="GLUTAMATE-RICH PROTEIN 2"/>
    <property type="match status" value="1"/>
</dbReference>
<dbReference type="Proteomes" id="UP000515152">
    <property type="component" value="Chromosome 21"/>
</dbReference>
<dbReference type="GeneID" id="105911764"/>
<dbReference type="KEGG" id="char:105911764"/>
<evidence type="ECO:0000256" key="1">
    <source>
        <dbReference type="SAM" id="MobiDB-lite"/>
    </source>
</evidence>
<reference evidence="4" key="1">
    <citation type="submission" date="2025-08" db="UniProtKB">
        <authorList>
            <consortium name="RefSeq"/>
        </authorList>
    </citation>
    <scope>IDENTIFICATION</scope>
</reference>
<dbReference type="InterPro" id="IPR026703">
    <property type="entry name" value="ERICH2"/>
</dbReference>
<feature type="region of interest" description="Disordered" evidence="1">
    <location>
        <begin position="40"/>
        <end position="119"/>
    </location>
</feature>
<keyword evidence="2" id="KW-1133">Transmembrane helix</keyword>
<accession>A0A6P8ERU5</accession>
<dbReference type="AlphaFoldDB" id="A0A6P8ERU5"/>
<proteinExistence type="predicted"/>
<evidence type="ECO:0000256" key="2">
    <source>
        <dbReference type="SAM" id="Phobius"/>
    </source>
</evidence>
<evidence type="ECO:0000313" key="3">
    <source>
        <dbReference type="Proteomes" id="UP000515152"/>
    </source>
</evidence>
<dbReference type="RefSeq" id="XP_031415056.2">
    <property type="nucleotide sequence ID" value="XM_031559196.2"/>
</dbReference>
<feature type="region of interest" description="Disordered" evidence="1">
    <location>
        <begin position="145"/>
        <end position="201"/>
    </location>
</feature>
<keyword evidence="3" id="KW-1185">Reference proteome</keyword>